<dbReference type="PROSITE" id="PS00552">
    <property type="entry name" value="HTH_MERR_1"/>
    <property type="match status" value="1"/>
</dbReference>
<keyword evidence="3" id="KW-0804">Transcription</keyword>
<keyword evidence="1" id="KW-0805">Transcription regulation</keyword>
<dbReference type="Pfam" id="PF13411">
    <property type="entry name" value="MerR_1"/>
    <property type="match status" value="1"/>
</dbReference>
<feature type="coiled-coil region" evidence="4">
    <location>
        <begin position="84"/>
        <end position="111"/>
    </location>
</feature>
<dbReference type="SUPFAM" id="SSF46955">
    <property type="entry name" value="Putative DNA-binding domain"/>
    <property type="match status" value="1"/>
</dbReference>
<protein>
    <submittedName>
        <fullName evidence="6">Heavy metal-responsive transcriptional regulator</fullName>
    </submittedName>
</protein>
<evidence type="ECO:0000256" key="2">
    <source>
        <dbReference type="ARBA" id="ARBA00023125"/>
    </source>
</evidence>
<evidence type="ECO:0000256" key="3">
    <source>
        <dbReference type="ARBA" id="ARBA00023163"/>
    </source>
</evidence>
<sequence>MRIGDLAINADVNAQTIRFYERRGLLPPTVRAANGYRQYDGAAVSRLRFIRSAQAAGLTLTEIASIIALRQDGQVPCAHVSALLADKLEGVRSQQRELERLEAELIQLINISRDSDPADCSAAAVCQIIPSDT</sequence>
<evidence type="ECO:0000313" key="7">
    <source>
        <dbReference type="Proteomes" id="UP000515511"/>
    </source>
</evidence>
<dbReference type="PRINTS" id="PR00040">
    <property type="entry name" value="HTHMERR"/>
</dbReference>
<dbReference type="EMBL" id="CP043642">
    <property type="protein sequence ID" value="QNE37974.1"/>
    <property type="molecule type" value="Genomic_DNA"/>
</dbReference>
<keyword evidence="6" id="KW-0614">Plasmid</keyword>
<dbReference type="SMART" id="SM00422">
    <property type="entry name" value="HTH_MERR"/>
    <property type="match status" value="1"/>
</dbReference>
<dbReference type="InterPro" id="IPR009061">
    <property type="entry name" value="DNA-bd_dom_put_sf"/>
</dbReference>
<geneLocation type="plasmid" evidence="6 7">
    <name>unnamed1</name>
</geneLocation>
<dbReference type="Gene3D" id="1.10.1660.10">
    <property type="match status" value="1"/>
</dbReference>
<proteinExistence type="predicted"/>
<dbReference type="KEGG" id="lse:F1C12_22105"/>
<feature type="domain" description="HTH merR-type" evidence="5">
    <location>
        <begin position="1"/>
        <end position="69"/>
    </location>
</feature>
<dbReference type="PANTHER" id="PTHR30204">
    <property type="entry name" value="REDOX-CYCLING DRUG-SENSING TRANSCRIPTIONAL ACTIVATOR SOXR"/>
    <property type="match status" value="1"/>
</dbReference>
<reference evidence="7" key="1">
    <citation type="submission" date="2019-09" db="EMBL/GenBank/DDBJ databases">
        <title>Antimicrobial potential of Antarctic Bacteria.</title>
        <authorList>
            <person name="Benaud N."/>
            <person name="Edwards R.J."/>
            <person name="Ferrari B.C."/>
        </authorList>
    </citation>
    <scope>NUCLEOTIDE SEQUENCE [LARGE SCALE GENOMIC DNA]</scope>
    <source>
        <strain evidence="7">INR9</strain>
        <plasmid evidence="7">unnamed1</plasmid>
    </source>
</reference>
<evidence type="ECO:0000313" key="6">
    <source>
        <dbReference type="EMBL" id="QNE37974.1"/>
    </source>
</evidence>
<name>A0A7G6YHK9_9MICO</name>
<keyword evidence="4" id="KW-0175">Coiled coil</keyword>
<dbReference type="InterPro" id="IPR047057">
    <property type="entry name" value="MerR_fam"/>
</dbReference>
<evidence type="ECO:0000259" key="5">
    <source>
        <dbReference type="PROSITE" id="PS50937"/>
    </source>
</evidence>
<organism evidence="6 7">
    <name type="scientific">Leifsonia shinshuensis</name>
    <dbReference type="NCBI Taxonomy" id="150026"/>
    <lineage>
        <taxon>Bacteria</taxon>
        <taxon>Bacillati</taxon>
        <taxon>Actinomycetota</taxon>
        <taxon>Actinomycetes</taxon>
        <taxon>Micrococcales</taxon>
        <taxon>Microbacteriaceae</taxon>
        <taxon>Leifsonia</taxon>
    </lineage>
</organism>
<dbReference type="PANTHER" id="PTHR30204:SF94">
    <property type="entry name" value="HEAVY METAL-DEPENDENT TRANSCRIPTIONAL REGULATOR HI_0293-RELATED"/>
    <property type="match status" value="1"/>
</dbReference>
<dbReference type="Proteomes" id="UP000515511">
    <property type="component" value="Plasmid unnamed1"/>
</dbReference>
<evidence type="ECO:0000256" key="4">
    <source>
        <dbReference type="SAM" id="Coils"/>
    </source>
</evidence>
<dbReference type="GO" id="GO:0003700">
    <property type="term" value="F:DNA-binding transcription factor activity"/>
    <property type="evidence" value="ECO:0007669"/>
    <property type="project" value="InterPro"/>
</dbReference>
<dbReference type="AlphaFoldDB" id="A0A7G6YHK9"/>
<dbReference type="RefSeq" id="WP_185279139.1">
    <property type="nucleotide sequence ID" value="NZ_CP043642.1"/>
</dbReference>
<dbReference type="CDD" id="cd04770">
    <property type="entry name" value="HTH_HMRTR"/>
    <property type="match status" value="1"/>
</dbReference>
<dbReference type="InterPro" id="IPR000551">
    <property type="entry name" value="MerR-type_HTH_dom"/>
</dbReference>
<evidence type="ECO:0000256" key="1">
    <source>
        <dbReference type="ARBA" id="ARBA00023015"/>
    </source>
</evidence>
<keyword evidence="2" id="KW-0238">DNA-binding</keyword>
<accession>A0A7G6YHK9</accession>
<dbReference type="GO" id="GO:0003677">
    <property type="term" value="F:DNA binding"/>
    <property type="evidence" value="ECO:0007669"/>
    <property type="project" value="UniProtKB-KW"/>
</dbReference>
<gene>
    <name evidence="6" type="ORF">F1C12_22105</name>
</gene>
<dbReference type="PROSITE" id="PS50937">
    <property type="entry name" value="HTH_MERR_2"/>
    <property type="match status" value="1"/>
</dbReference>